<keyword evidence="5" id="KW-1185">Reference proteome</keyword>
<dbReference type="RefSeq" id="XP_029238989.1">
    <property type="nucleotide sequence ID" value="XM_029381230.1"/>
</dbReference>
<reference evidence="4 5" key="1">
    <citation type="journal article" date="2018" name="BMC Genomics">
        <title>Genomic comparison of Trypanosoma conorhini and Trypanosoma rangeli to Trypanosoma cruzi strains of high and low virulence.</title>
        <authorList>
            <person name="Bradwell K.R."/>
            <person name="Koparde V.N."/>
            <person name="Matveyev A.V."/>
            <person name="Serrano M.G."/>
            <person name="Alves J.M."/>
            <person name="Parikh H."/>
            <person name="Huang B."/>
            <person name="Lee V."/>
            <person name="Espinosa-Alvarez O."/>
            <person name="Ortiz P.A."/>
            <person name="Costa-Martins A.G."/>
            <person name="Teixeira M.M."/>
            <person name="Buck G.A."/>
        </authorList>
    </citation>
    <scope>NUCLEOTIDE SEQUENCE [LARGE SCALE GENOMIC DNA]</scope>
    <source>
        <strain evidence="4 5">AM80</strain>
    </source>
</reference>
<evidence type="ECO:0000313" key="4">
    <source>
        <dbReference type="EMBL" id="RNF05961.1"/>
    </source>
</evidence>
<dbReference type="AlphaFoldDB" id="A0A3R7L1Z6"/>
<accession>A0A3R7L1Z6</accession>
<feature type="region of interest" description="Disordered" evidence="1">
    <location>
        <begin position="469"/>
        <end position="601"/>
    </location>
</feature>
<proteinExistence type="predicted"/>
<dbReference type="EMBL" id="MKGL01000121">
    <property type="protein sequence ID" value="RNF05961.1"/>
    <property type="molecule type" value="Genomic_DNA"/>
</dbReference>
<dbReference type="PRINTS" id="PR00700">
    <property type="entry name" value="PRTYPHPHTASE"/>
</dbReference>
<evidence type="ECO:0000256" key="1">
    <source>
        <dbReference type="SAM" id="MobiDB-lite"/>
    </source>
</evidence>
<evidence type="ECO:0000313" key="5">
    <source>
        <dbReference type="Proteomes" id="UP000283634"/>
    </source>
</evidence>
<name>A0A3R7L1Z6_TRYRA</name>
<dbReference type="Gene3D" id="3.90.190.10">
    <property type="entry name" value="Protein tyrosine phosphatase superfamily"/>
    <property type="match status" value="1"/>
</dbReference>
<dbReference type="InterPro" id="IPR000387">
    <property type="entry name" value="Tyr_Pase_dom"/>
</dbReference>
<dbReference type="VEuPathDB" id="TriTrypDB:TRSC58_00131"/>
<dbReference type="SUPFAM" id="SSF52799">
    <property type="entry name" value="(Phosphotyrosine protein) phosphatases II"/>
    <property type="match status" value="1"/>
</dbReference>
<dbReference type="OMA" id="HEPTAIM"/>
<dbReference type="EC" id="3.1.3.16" evidence="4"/>
<feature type="domain" description="Tyrosine-protein phosphatase" evidence="2">
    <location>
        <begin position="31"/>
        <end position="296"/>
    </location>
</feature>
<evidence type="ECO:0000259" key="3">
    <source>
        <dbReference type="PROSITE" id="PS50056"/>
    </source>
</evidence>
<protein>
    <submittedName>
        <fullName evidence="4">Putative tyrosine specific protein phosphatase</fullName>
        <ecNumber evidence="4">3.1.3.16</ecNumber>
    </submittedName>
</protein>
<dbReference type="PANTHER" id="PTHR19134:SF449">
    <property type="entry name" value="TYROSINE-PROTEIN PHOSPHATASE 1"/>
    <property type="match status" value="1"/>
</dbReference>
<dbReference type="InterPro" id="IPR003595">
    <property type="entry name" value="Tyr_Pase_cat"/>
</dbReference>
<dbReference type="GO" id="GO:0004722">
    <property type="term" value="F:protein serine/threonine phosphatase activity"/>
    <property type="evidence" value="ECO:0007669"/>
    <property type="project" value="UniProtKB-EC"/>
</dbReference>
<organism evidence="4 5">
    <name type="scientific">Trypanosoma rangeli</name>
    <dbReference type="NCBI Taxonomy" id="5698"/>
    <lineage>
        <taxon>Eukaryota</taxon>
        <taxon>Discoba</taxon>
        <taxon>Euglenozoa</taxon>
        <taxon>Kinetoplastea</taxon>
        <taxon>Metakinetoplastina</taxon>
        <taxon>Trypanosomatida</taxon>
        <taxon>Trypanosomatidae</taxon>
        <taxon>Trypanosoma</taxon>
        <taxon>Herpetosoma</taxon>
    </lineage>
</organism>
<dbReference type="CDD" id="cd00047">
    <property type="entry name" value="PTPc"/>
    <property type="match status" value="1"/>
</dbReference>
<dbReference type="PROSITE" id="PS50055">
    <property type="entry name" value="TYR_PHOSPHATASE_PTP"/>
    <property type="match status" value="1"/>
</dbReference>
<dbReference type="SMART" id="SM00404">
    <property type="entry name" value="PTPc_motif"/>
    <property type="match status" value="1"/>
</dbReference>
<feature type="region of interest" description="Disordered" evidence="1">
    <location>
        <begin position="410"/>
        <end position="454"/>
    </location>
</feature>
<dbReference type="InterPro" id="IPR016130">
    <property type="entry name" value="Tyr_Pase_AS"/>
</dbReference>
<sequence>MSRDQREIATAFLAHLRQLSISHSSNNRDGFDVEMDELRIVDHRVRSNVDEFYTASLATSVAKNRFVEVRANEGTRVRLRPMLEDSHGSYINANYVDGRVLFDVPFTYIATQAPLANTTLDFWRMVFENDVAFIVMLCGELEDGKVKSEVYWPREGGGLDFGVLQIKSLSERRFSDLVFRSFLLRGLHGEEHEVYHMQYTGWPDQNIPATSAPLMGIIQTMGKSELSVQNPVVVHCSGGIGRTGVFIALHVALAQFQLERRDLNIQRIVHVLKLCRTGMVQRKDQYVFLYYSALREMNRMIMSAEKGVNLLDLRRHEPTAIMNQATSWPVKGAVPQPSLALLRAAQTPPEVLLQPAIPHITRAAPQQLPPTRGLGPTACRSFSHAPPQPHFSITEAEQELLESYLKRQTASSRRLATHTDRLLNSSAGKMAWAGPRPGAAATQKARRTGASHDVCSAQALEEQLQHWKSRNRGVRFSRERAGMGGAPLRPSRRLEAKPSPTRTSVETSLDHGGGPPGPPAATGSASAAPERSPPLASIPRRAAGGGRRTENRPGAHRRKRAQPRARPAPCDARERGATGKLGNRRPPRHRERRVRPLVRRGPLPPCSRWRPSFVFFL</sequence>
<gene>
    <name evidence="4" type="ORF">TraAM80_04297</name>
</gene>
<keyword evidence="4" id="KW-0378">Hydrolase</keyword>
<evidence type="ECO:0000259" key="2">
    <source>
        <dbReference type="PROSITE" id="PS50055"/>
    </source>
</evidence>
<dbReference type="SMART" id="SM00194">
    <property type="entry name" value="PTPc"/>
    <property type="match status" value="1"/>
</dbReference>
<dbReference type="PROSITE" id="PS50056">
    <property type="entry name" value="TYR_PHOSPHATASE_2"/>
    <property type="match status" value="1"/>
</dbReference>
<feature type="compositionally biased region" description="Low complexity" evidence="1">
    <location>
        <begin position="520"/>
        <end position="529"/>
    </location>
</feature>
<feature type="domain" description="Tyrosine specific protein phosphatases" evidence="3">
    <location>
        <begin position="212"/>
        <end position="287"/>
    </location>
</feature>
<feature type="compositionally biased region" description="Basic residues" evidence="1">
    <location>
        <begin position="554"/>
        <end position="563"/>
    </location>
</feature>
<feature type="compositionally biased region" description="Basic residues" evidence="1">
    <location>
        <begin position="582"/>
        <end position="598"/>
    </location>
</feature>
<dbReference type="InterPro" id="IPR029021">
    <property type="entry name" value="Prot-tyrosine_phosphatase-like"/>
</dbReference>
<dbReference type="InterPro" id="IPR050348">
    <property type="entry name" value="Protein-Tyr_Phosphatase"/>
</dbReference>
<dbReference type="Pfam" id="PF00102">
    <property type="entry name" value="Y_phosphatase"/>
    <property type="match status" value="1"/>
</dbReference>
<comment type="caution">
    <text evidence="4">The sequence shown here is derived from an EMBL/GenBank/DDBJ whole genome shotgun (WGS) entry which is preliminary data.</text>
</comment>
<dbReference type="GeneID" id="40328230"/>
<dbReference type="InterPro" id="IPR000242">
    <property type="entry name" value="PTP_cat"/>
</dbReference>
<dbReference type="Proteomes" id="UP000283634">
    <property type="component" value="Unassembled WGS sequence"/>
</dbReference>
<dbReference type="GO" id="GO:0004725">
    <property type="term" value="F:protein tyrosine phosphatase activity"/>
    <property type="evidence" value="ECO:0007669"/>
    <property type="project" value="InterPro"/>
</dbReference>
<dbReference type="OrthoDB" id="10253954at2759"/>
<dbReference type="PANTHER" id="PTHR19134">
    <property type="entry name" value="RECEPTOR-TYPE TYROSINE-PROTEIN PHOSPHATASE"/>
    <property type="match status" value="1"/>
</dbReference>
<dbReference type="PROSITE" id="PS00383">
    <property type="entry name" value="TYR_PHOSPHATASE_1"/>
    <property type="match status" value="1"/>
</dbReference>